<proteinExistence type="predicted"/>
<accession>N1W8Z8</accession>
<dbReference type="Proteomes" id="UP000012313">
    <property type="component" value="Unassembled WGS sequence"/>
</dbReference>
<dbReference type="AlphaFoldDB" id="N1W8Z8"/>
<organism evidence="1 2">
    <name type="scientific">Leptospira weilii serovar Ranarum str. ICFT</name>
    <dbReference type="NCBI Taxonomy" id="1218598"/>
    <lineage>
        <taxon>Bacteria</taxon>
        <taxon>Pseudomonadati</taxon>
        <taxon>Spirochaetota</taxon>
        <taxon>Spirochaetia</taxon>
        <taxon>Leptospirales</taxon>
        <taxon>Leptospiraceae</taxon>
        <taxon>Leptospira</taxon>
    </lineage>
</organism>
<sequence length="75" mass="8669">MCESCIENHKCVEEEGEDVLLPVVNSPRVGECAYAGHEDKYVKKFFPKEIFEDVENRYATSPNLHRRKVGQILEN</sequence>
<gene>
    <name evidence="1" type="ORF">LEP1GSC060_3255</name>
</gene>
<evidence type="ECO:0000313" key="1">
    <source>
        <dbReference type="EMBL" id="EMY76701.1"/>
    </source>
</evidence>
<evidence type="ECO:0000313" key="2">
    <source>
        <dbReference type="Proteomes" id="UP000012313"/>
    </source>
</evidence>
<dbReference type="EMBL" id="AOHC02000041">
    <property type="protein sequence ID" value="EMY76701.1"/>
    <property type="molecule type" value="Genomic_DNA"/>
</dbReference>
<reference evidence="1" key="1">
    <citation type="submission" date="2013-03" db="EMBL/GenBank/DDBJ databases">
        <authorList>
            <person name="Harkins D.M."/>
            <person name="Durkin A.S."/>
            <person name="Brinkac L.M."/>
            <person name="Haft D.H."/>
            <person name="Selengut J.D."/>
            <person name="Sanka R."/>
            <person name="DePew J."/>
            <person name="Purushe J."/>
            <person name="Hartskeerl R.A."/>
            <person name="Ahmed A."/>
            <person name="van der Linden H."/>
            <person name="Goris M.G.A."/>
            <person name="Vinetz J.M."/>
            <person name="Sutton G.G."/>
            <person name="Nierman W.C."/>
            <person name="Fouts D.E."/>
        </authorList>
    </citation>
    <scope>NUCLEOTIDE SEQUENCE [LARGE SCALE GENOMIC DNA]</scope>
    <source>
        <strain evidence="1">ICFT</strain>
    </source>
</reference>
<keyword evidence="2" id="KW-1185">Reference proteome</keyword>
<name>N1W8Z8_9LEPT</name>
<protein>
    <submittedName>
        <fullName evidence="1">Uncharacterized protein</fullName>
    </submittedName>
</protein>
<comment type="caution">
    <text evidence="1">The sequence shown here is derived from an EMBL/GenBank/DDBJ whole genome shotgun (WGS) entry which is preliminary data.</text>
</comment>